<evidence type="ECO:0000313" key="4">
    <source>
        <dbReference type="Proteomes" id="UP001465331"/>
    </source>
</evidence>
<dbReference type="PANTHER" id="PTHR48148">
    <property type="entry name" value="KERATINOCYTE PROLINE-RICH PROTEIN"/>
    <property type="match status" value="1"/>
</dbReference>
<reference evidence="3 4" key="1">
    <citation type="submission" date="2024-06" db="EMBL/GenBank/DDBJ databases">
        <authorList>
            <person name="Li Z."/>
            <person name="Jiang Y."/>
        </authorList>
    </citation>
    <scope>NUCLEOTIDE SEQUENCE [LARGE SCALE GENOMIC DNA]</scope>
    <source>
        <strain evidence="3 4">HSW-8</strain>
    </source>
</reference>
<protein>
    <submittedName>
        <fullName evidence="3">Uncharacterized protein</fullName>
    </submittedName>
</protein>
<feature type="region of interest" description="Disordered" evidence="1">
    <location>
        <begin position="16"/>
        <end position="94"/>
    </location>
</feature>
<accession>A0ABV2A9B5</accession>
<comment type="caution">
    <text evidence="3">The sequence shown here is derived from an EMBL/GenBank/DDBJ whole genome shotgun (WGS) entry which is preliminary data.</text>
</comment>
<organism evidence="3 4">
    <name type="scientific">Sinimarinibacterium thermocellulolyticum</name>
    <dbReference type="NCBI Taxonomy" id="3170016"/>
    <lineage>
        <taxon>Bacteria</taxon>
        <taxon>Pseudomonadati</taxon>
        <taxon>Pseudomonadota</taxon>
        <taxon>Gammaproteobacteria</taxon>
        <taxon>Nevskiales</taxon>
        <taxon>Nevskiaceae</taxon>
        <taxon>Sinimarinibacterium</taxon>
    </lineage>
</organism>
<evidence type="ECO:0000313" key="3">
    <source>
        <dbReference type="EMBL" id="MES0873069.1"/>
    </source>
</evidence>
<dbReference type="Proteomes" id="UP001465331">
    <property type="component" value="Unassembled WGS sequence"/>
</dbReference>
<feature type="compositionally biased region" description="Pro residues" evidence="1">
    <location>
        <begin position="31"/>
        <end position="85"/>
    </location>
</feature>
<feature type="signal peptide" evidence="2">
    <location>
        <begin position="1"/>
        <end position="25"/>
    </location>
</feature>
<evidence type="ECO:0000256" key="2">
    <source>
        <dbReference type="SAM" id="SignalP"/>
    </source>
</evidence>
<feature type="chain" id="PRO_5046710834" evidence="2">
    <location>
        <begin position="26"/>
        <end position="859"/>
    </location>
</feature>
<dbReference type="PANTHER" id="PTHR48148:SF2">
    <property type="entry name" value="PA14 DOMAIN-CONTAINING PROTEIN"/>
    <property type="match status" value="1"/>
</dbReference>
<keyword evidence="4" id="KW-1185">Reference proteome</keyword>
<name>A0ABV2A9B5_9GAMM</name>
<proteinExistence type="predicted"/>
<gene>
    <name evidence="3" type="ORF">ABSH63_03455</name>
</gene>
<dbReference type="PROSITE" id="PS51257">
    <property type="entry name" value="PROKAR_LIPOPROTEIN"/>
    <property type="match status" value="1"/>
</dbReference>
<evidence type="ECO:0000256" key="1">
    <source>
        <dbReference type="SAM" id="MobiDB-lite"/>
    </source>
</evidence>
<keyword evidence="2" id="KW-0732">Signal</keyword>
<dbReference type="EMBL" id="JBEPIJ010000003">
    <property type="protein sequence ID" value="MES0873069.1"/>
    <property type="molecule type" value="Genomic_DNA"/>
</dbReference>
<dbReference type="RefSeq" id="WP_352887452.1">
    <property type="nucleotide sequence ID" value="NZ_JBEPIJ010000003.1"/>
</dbReference>
<sequence length="859" mass="91172">MKRKVALLLWGLTLAACDGGGSSSAGTPTPSATPSPSPAPSATPTPTPSPSATPTPSASPTPNPTPTATPSPTPTPTASPTPSPTPGDVGRGEGVIGALADLGADSHALIDAVLAGDAERGAAALQTALANLGANLAELGNAQDLESLLGLDENLQTLLARAVAAERSAEAVVLQGAQITAWSVPSAVGVAHPYPSGALLEQCPSPLDQVCDPIIALLRSLVPNGGPVRDAHNGTLIYPVAGQGISGVPIDQIAAYAWRDGAWVEIPVQVDERMPYFLANGNSTFSIYSGTDYELSYVWDTESWGMTQGDCRREYDTNGTDDGVNEGLPAAVADPVAGLDADDEIVFMAADAGGIAPAGSHPADTIPGSGQQVTLFDVLSPSTLRTVYLFRRASGTTPSAPHYVHYTRDANADEWIDRHRFADDDPEKLGTSNTNYGANLTGTICVDSLDQYYGDRTTCTAREGGGFICPSNDRFPRDGVTVTTANYRWRASGRWMVRDLRIRAPGDTVPTAPDAQAAYWNTRPDLIDRWKGRAFQQSPDSVVSLVGFEDEQVNWEANSSLIGERCGPVRCIREVWGADSGTNVTKTETFYRDAISYRYRVRVHPIPPDGLYAAWDYNRAAMVPTPDEREAGVPGGRYYSILRPQGVPIDGVNDELGNVDGFAPLFGFCPSSDGVSPPNADGRCPAFIDVPDPSFNPPLAFDNWEQVSGKGDGGALVYTFLIRGATSLLNPLVVPYYRDDACLDDGTGDDPVPRPFPGDNSGDERVREAYVARARAQTGNAALEYADLDCHQRQGAHAAHGVHFFALHDSDNALLGLPLTEVDGEQWQFIVPADRPRNLAEPYANVARFPLRAIVAPAP</sequence>